<evidence type="ECO:0000256" key="10">
    <source>
        <dbReference type="ARBA" id="ARBA00023234"/>
    </source>
</evidence>
<dbReference type="HAMAP" id="MF_00484">
    <property type="entry name" value="Glycogen_synth"/>
    <property type="match status" value="1"/>
</dbReference>
<reference evidence="14" key="1">
    <citation type="journal article" date="2021" name="Nat. Commun.">
        <title>Genomic analyses provide insights into spinach domestication and the genetic basis of agronomic traits.</title>
        <authorList>
            <person name="Cai X."/>
            <person name="Sun X."/>
            <person name="Xu C."/>
            <person name="Sun H."/>
            <person name="Wang X."/>
            <person name="Ge C."/>
            <person name="Zhang Z."/>
            <person name="Wang Q."/>
            <person name="Fei Z."/>
            <person name="Jiao C."/>
            <person name="Wang Q."/>
        </authorList>
    </citation>
    <scope>NUCLEOTIDE SEQUENCE [LARGE SCALE GENOMIC DNA]</scope>
    <source>
        <strain evidence="14">cv. Varoflay</strain>
    </source>
</reference>
<feature type="domain" description="Glycosyl transferase family 1" evidence="12">
    <location>
        <begin position="486"/>
        <end position="605"/>
    </location>
</feature>
<organism evidence="14 15">
    <name type="scientific">Spinacia oleracea</name>
    <name type="common">Spinach</name>
    <dbReference type="NCBI Taxonomy" id="3562"/>
    <lineage>
        <taxon>Eukaryota</taxon>
        <taxon>Viridiplantae</taxon>
        <taxon>Streptophyta</taxon>
        <taxon>Embryophyta</taxon>
        <taxon>Tracheophyta</taxon>
        <taxon>Spermatophyta</taxon>
        <taxon>Magnoliopsida</taxon>
        <taxon>eudicotyledons</taxon>
        <taxon>Gunneridae</taxon>
        <taxon>Pentapetalae</taxon>
        <taxon>Caryophyllales</taxon>
        <taxon>Chenopodiaceae</taxon>
        <taxon>Chenopodioideae</taxon>
        <taxon>Anserineae</taxon>
        <taxon>Spinacia</taxon>
    </lineage>
</organism>
<dbReference type="Proteomes" id="UP000813463">
    <property type="component" value="Chromosome 3"/>
</dbReference>
<proteinExistence type="inferred from homology"/>
<dbReference type="SUPFAM" id="SSF53756">
    <property type="entry name" value="UDP-Glycosyltransferase/glycogen phosphorylase"/>
    <property type="match status" value="1"/>
</dbReference>
<name>A0A9R0JQ85_SPIOL</name>
<dbReference type="GO" id="GO:0019252">
    <property type="term" value="P:starch biosynthetic process"/>
    <property type="evidence" value="ECO:0007669"/>
    <property type="project" value="UniProtKB-UniRule"/>
</dbReference>
<dbReference type="InterPro" id="IPR013534">
    <property type="entry name" value="Starch_synth_cat_dom"/>
</dbReference>
<dbReference type="Pfam" id="PF08323">
    <property type="entry name" value="Glyco_transf_5"/>
    <property type="match status" value="1"/>
</dbReference>
<evidence type="ECO:0000256" key="7">
    <source>
        <dbReference type="ARBA" id="ARBA00022679"/>
    </source>
</evidence>
<dbReference type="Pfam" id="PF00534">
    <property type="entry name" value="Glycos_transf_1"/>
    <property type="match status" value="1"/>
</dbReference>
<comment type="pathway">
    <text evidence="2 11">Glycan biosynthesis; starch biosynthesis.</text>
</comment>
<dbReference type="OrthoDB" id="512920at2759"/>
<keyword evidence="14" id="KW-1185">Reference proteome</keyword>
<dbReference type="KEGG" id="soe:110783120"/>
<keyword evidence="10 11" id="KW-0035">Amyloplast</keyword>
<dbReference type="GO" id="GO:0004373">
    <property type="term" value="F:alpha-1,4-glucan glucosyltransferase (UDP-glucose donor) activity"/>
    <property type="evidence" value="ECO:0007669"/>
    <property type="project" value="InterPro"/>
</dbReference>
<dbReference type="NCBIfam" id="TIGR02095">
    <property type="entry name" value="glgA"/>
    <property type="match status" value="1"/>
</dbReference>
<comment type="similarity">
    <text evidence="3 11">Belongs to the glycosyltransferase 1 family. Bacterial/plant glycogen synthase subfamily.</text>
</comment>
<keyword evidence="5" id="KW-0934">Plastid</keyword>
<dbReference type="CDD" id="cd03791">
    <property type="entry name" value="GT5_Glycogen_synthase_DULL1-like"/>
    <property type="match status" value="1"/>
</dbReference>
<dbReference type="EC" id="2.4.1.-" evidence="11"/>
<dbReference type="GeneID" id="110783120"/>
<dbReference type="SMR" id="A0A9R0JQ85"/>
<comment type="subcellular location">
    <subcellularLocation>
        <location evidence="11">Plastid</location>
        <location evidence="11">Chloroplast</location>
    </subcellularLocation>
    <subcellularLocation>
        <location evidence="11">Plastid</location>
        <location evidence="11">Amyloplast</location>
    </subcellularLocation>
</comment>
<evidence type="ECO:0000256" key="9">
    <source>
        <dbReference type="ARBA" id="ARBA00022946"/>
    </source>
</evidence>
<evidence type="ECO:0000256" key="3">
    <source>
        <dbReference type="ARBA" id="ARBA00010281"/>
    </source>
</evidence>
<evidence type="ECO:0000259" key="12">
    <source>
        <dbReference type="Pfam" id="PF00534"/>
    </source>
</evidence>
<evidence type="ECO:0000256" key="5">
    <source>
        <dbReference type="ARBA" id="ARBA00022640"/>
    </source>
</evidence>
<feature type="domain" description="Starch synthase catalytic" evidence="13">
    <location>
        <begin position="174"/>
        <end position="431"/>
    </location>
</feature>
<dbReference type="GO" id="GO:0010021">
    <property type="term" value="P:amylopectin biosynthetic process"/>
    <property type="evidence" value="ECO:0007669"/>
    <property type="project" value="UniProtKB-ARBA"/>
</dbReference>
<dbReference type="PANTHER" id="PTHR45825">
    <property type="entry name" value="GRANULE-BOUND STARCH SYNTHASE 1, CHLOROPLASTIC/AMYLOPLASTIC"/>
    <property type="match status" value="1"/>
</dbReference>
<evidence type="ECO:0000313" key="15">
    <source>
        <dbReference type="RefSeq" id="XP_021843115.1"/>
    </source>
</evidence>
<comment type="catalytic activity">
    <reaction evidence="1">
        <text>[(1-&gt;4)-alpha-D-glucosyl](n) + ADP-alpha-D-glucose = [(1-&gt;4)-alpha-D-glucosyl](n+1) + ADP + H(+)</text>
        <dbReference type="Rhea" id="RHEA:18189"/>
        <dbReference type="Rhea" id="RHEA-COMP:9584"/>
        <dbReference type="Rhea" id="RHEA-COMP:9587"/>
        <dbReference type="ChEBI" id="CHEBI:15378"/>
        <dbReference type="ChEBI" id="CHEBI:15444"/>
        <dbReference type="ChEBI" id="CHEBI:57498"/>
        <dbReference type="ChEBI" id="CHEBI:456216"/>
        <dbReference type="EC" id="2.4.1.21"/>
    </reaction>
</comment>
<keyword evidence="6 11" id="KW-0328">Glycosyltransferase</keyword>
<dbReference type="GO" id="GO:0009501">
    <property type="term" value="C:amyloplast"/>
    <property type="evidence" value="ECO:0007669"/>
    <property type="project" value="UniProtKB-SubCell"/>
</dbReference>
<evidence type="ECO:0000256" key="1">
    <source>
        <dbReference type="ARBA" id="ARBA00001478"/>
    </source>
</evidence>
<reference evidence="15" key="2">
    <citation type="submission" date="2025-08" db="UniProtKB">
        <authorList>
            <consortium name="RefSeq"/>
        </authorList>
    </citation>
    <scope>IDENTIFICATION</scope>
    <source>
        <tissue evidence="15">Leaf</tissue>
    </source>
</reference>
<accession>A0A9R0JQ85</accession>
<dbReference type="Gene3D" id="3.40.50.2000">
    <property type="entry name" value="Glycogen Phosphorylase B"/>
    <property type="match status" value="2"/>
</dbReference>
<dbReference type="PANTHER" id="PTHR45825:SF11">
    <property type="entry name" value="ALPHA AMYLASE DOMAIN-CONTAINING PROTEIN"/>
    <property type="match status" value="1"/>
</dbReference>
<dbReference type="GO" id="GO:0009011">
    <property type="term" value="F:alpha-1,4-glucan glucosyltransferase (ADP-glucose donor) activity"/>
    <property type="evidence" value="ECO:0007669"/>
    <property type="project" value="UniProtKB-EC"/>
</dbReference>
<evidence type="ECO:0000256" key="4">
    <source>
        <dbReference type="ARBA" id="ARBA00022528"/>
    </source>
</evidence>
<dbReference type="GO" id="GO:0009507">
    <property type="term" value="C:chloroplast"/>
    <property type="evidence" value="ECO:0000318"/>
    <property type="project" value="GO_Central"/>
</dbReference>
<dbReference type="InterPro" id="IPR011835">
    <property type="entry name" value="GS/SS"/>
</dbReference>
<keyword evidence="7" id="KW-0808">Transferase</keyword>
<evidence type="ECO:0000256" key="2">
    <source>
        <dbReference type="ARBA" id="ARBA00004727"/>
    </source>
</evidence>
<gene>
    <name evidence="15" type="primary">LOC110783120</name>
</gene>
<dbReference type="InterPro" id="IPR001296">
    <property type="entry name" value="Glyco_trans_1"/>
</dbReference>
<keyword evidence="8 11" id="KW-0750">Starch biosynthesis</keyword>
<evidence type="ECO:0000256" key="11">
    <source>
        <dbReference type="RuleBase" id="RU361232"/>
    </source>
</evidence>
<evidence type="ECO:0000259" key="13">
    <source>
        <dbReference type="Pfam" id="PF08323"/>
    </source>
</evidence>
<evidence type="ECO:0000256" key="8">
    <source>
        <dbReference type="ARBA" id="ARBA00022922"/>
    </source>
</evidence>
<dbReference type="FunFam" id="3.40.50.2000:FF:000048">
    <property type="entry name" value="Starch synthase, chloroplastic/amyloplastic"/>
    <property type="match status" value="1"/>
</dbReference>
<sequence length="683" mass="75284">MESLSLQSFHVKGLNYRSKFNLANNPSEFRAINQVGFDHFLRQRCKRLCFSVRCQSFSGKNEGGVSSSADGSSSAIEEQRNEGHFGQLIGPVKDASGSIVSFNLYSQSGDGKSNVFLDLEKPNENDKEEKISSGSPSSFVFERGVIKESEVEKILEETIVEGEDKTVAKSKLSVVFVTAEAAPYSKTGGLGDVCGSLPIALAERGHRVMVIAPRYIHGTAADKVYAGAFDANCRIKVNCFGGEQEVAFFHQYRDGVDWVFVDHPSYHRPGNPYGDSFGAFGDNQFRFTLLCHAACEAPLVLPLGGYTYGEKCLFLVNDWHAGLVPVLLAANYRPYGVYKDARSILVIHNLSHQGVEPAVTYDNLGLPPQWYGPLEWVFPEWARAHELDKGEAVNILKGAVVTADRILTVSQGYSWEITTVEGGYGLHELLTSRKFVINGIINGINVSEWDPSNDAHIAAPYSIDDLSGKAECKAALQKELGLPVKPDCPLIGFIGRLDYQKGIDIIQAAMPELLGDDVQFVMLGTGVAKYESWMRETEARYKDKFRGWVGFSVPISHRITAGCDILLMPSRFEPCGLNQLYAMRYGTIPVVHSTGGLRDTVETYNPYAVGPDGSGTGTGWGFAPLAKDSMLSALRNGLKTYREYKGSWLGLMKRGMQQDFTWDSAAAHYEQVFEWAFTDPPYC</sequence>
<keyword evidence="4 11" id="KW-0150">Chloroplast</keyword>
<keyword evidence="9" id="KW-0809">Transit peptide</keyword>
<evidence type="ECO:0000256" key="6">
    <source>
        <dbReference type="ARBA" id="ARBA00022676"/>
    </source>
</evidence>
<evidence type="ECO:0000313" key="14">
    <source>
        <dbReference type="Proteomes" id="UP000813463"/>
    </source>
</evidence>
<dbReference type="AlphaFoldDB" id="A0A9R0JQ85"/>
<protein>
    <recommendedName>
        <fullName evidence="11">Starch synthase, chloroplastic/amyloplastic</fullName>
        <ecNumber evidence="11">2.4.1.-</ecNumber>
    </recommendedName>
</protein>
<dbReference type="RefSeq" id="XP_021843115.1">
    <property type="nucleotide sequence ID" value="XM_021987423.2"/>
</dbReference>